<evidence type="ECO:0000313" key="4">
    <source>
        <dbReference type="Proteomes" id="UP001430701"/>
    </source>
</evidence>
<accession>Z9JJN7</accession>
<dbReference type="GeneID" id="68901110"/>
<dbReference type="OrthoDB" id="5389341at2"/>
<dbReference type="EMBL" id="JDSQ01000009">
    <property type="protein sequence ID" value="EWS78203.1"/>
    <property type="molecule type" value="Genomic_DNA"/>
</dbReference>
<organism evidence="1 3">
    <name type="scientific">Xylella taiwanensis</name>
    <dbReference type="NCBI Taxonomy" id="1444770"/>
    <lineage>
        <taxon>Bacteria</taxon>
        <taxon>Pseudomonadati</taxon>
        <taxon>Pseudomonadota</taxon>
        <taxon>Gammaproteobacteria</taxon>
        <taxon>Lysobacterales</taxon>
        <taxon>Lysobacteraceae</taxon>
        <taxon>Xylella</taxon>
    </lineage>
</organism>
<dbReference type="STRING" id="1444770.AF72_06785"/>
<name>Z9JJN7_9GAMM</name>
<dbReference type="eggNOG" id="COG1024">
    <property type="taxonomic scope" value="Bacteria"/>
</dbReference>
<reference evidence="2" key="2">
    <citation type="submission" date="2021-11" db="EMBL/GenBank/DDBJ databases">
        <title>Genome sequence of Xylella taiwanensis PLS432.</title>
        <authorList>
            <person name="Weng L.-W."/>
            <person name="Su C.-C."/>
            <person name="Tsai C.-W."/>
            <person name="Kuo C.-H."/>
        </authorList>
    </citation>
    <scope>NUCLEOTIDE SEQUENCE</scope>
    <source>
        <strain evidence="2">PLS432</strain>
    </source>
</reference>
<dbReference type="Proteomes" id="UP000020406">
    <property type="component" value="Unassembled WGS sequence"/>
</dbReference>
<proteinExistence type="predicted"/>
<gene>
    <name evidence="1" type="ORF">AF72_06785</name>
    <name evidence="2" type="ORF">LPH55_01090</name>
</gene>
<reference evidence="1 3" key="1">
    <citation type="journal article" date="2014" name="Genome Announc.">
        <title>Draft Genome Sequence of Xylella fastidiosa Pear Leaf Scorch Strain in Taiwan.</title>
        <authorList>
            <person name="Su C.C."/>
            <person name="Deng W.L."/>
            <person name="Jan F.J."/>
            <person name="Chang C.J."/>
            <person name="Huang H."/>
            <person name="Chen J."/>
        </authorList>
    </citation>
    <scope>NUCLEOTIDE SEQUENCE [LARGE SCALE GENOMIC DNA]</scope>
    <source>
        <strain evidence="1 3">PLS229</strain>
    </source>
</reference>
<protein>
    <submittedName>
        <fullName evidence="1">Uncharacterized protein</fullName>
    </submittedName>
</protein>
<dbReference type="AlphaFoldDB" id="Z9JJN7"/>
<evidence type="ECO:0000313" key="3">
    <source>
        <dbReference type="Proteomes" id="UP000020406"/>
    </source>
</evidence>
<dbReference type="EMBL" id="JAJPPU010000001">
    <property type="protein sequence ID" value="MCD8472098.1"/>
    <property type="molecule type" value="Genomic_DNA"/>
</dbReference>
<evidence type="ECO:0000313" key="1">
    <source>
        <dbReference type="EMBL" id="EWS78203.1"/>
    </source>
</evidence>
<dbReference type="Gene3D" id="3.90.226.10">
    <property type="entry name" value="2-enoyl-CoA Hydratase, Chain A, domain 1"/>
    <property type="match status" value="1"/>
</dbReference>
<sequence length="76" mass="8533">MTGAGYLIERLVLDVPKGVVMRSNKPKGFIVGADLKEFEEFDRKGRSNDVIHCGQAVFSAWLNGPVQRWRRSPVCV</sequence>
<comment type="caution">
    <text evidence="1">The sequence shown here is derived from an EMBL/GenBank/DDBJ whole genome shotgun (WGS) entry which is preliminary data.</text>
</comment>
<keyword evidence="4" id="KW-1185">Reference proteome</keyword>
<dbReference type="RefSeq" id="WP_051482308.1">
    <property type="nucleotide sequence ID" value="NZ_CP053627.1"/>
</dbReference>
<evidence type="ECO:0000313" key="2">
    <source>
        <dbReference type="EMBL" id="MCD8472098.1"/>
    </source>
</evidence>
<dbReference type="Proteomes" id="UP001430701">
    <property type="component" value="Unassembled WGS sequence"/>
</dbReference>